<feature type="region of interest" description="Disordered" evidence="1">
    <location>
        <begin position="1"/>
        <end position="65"/>
    </location>
</feature>
<gene>
    <name evidence="2" type="ORF">OT_ostta01g00430</name>
</gene>
<accession>A0A090LXF8</accession>
<evidence type="ECO:0000313" key="3">
    <source>
        <dbReference type="Proteomes" id="UP000009170"/>
    </source>
</evidence>
<feature type="compositionally biased region" description="Basic and acidic residues" evidence="1">
    <location>
        <begin position="17"/>
        <end position="31"/>
    </location>
</feature>
<keyword evidence="3" id="KW-1185">Reference proteome</keyword>
<reference evidence="2 3" key="2">
    <citation type="journal article" date="2014" name="BMC Genomics">
        <title>An improved genome of the model marine alga Ostreococcus tauri unfolds by assessing Illumina de novo assemblies.</title>
        <authorList>
            <person name="Blanc-Mathieu R."/>
            <person name="Verhelst B."/>
            <person name="Derelle E."/>
            <person name="Rombauts S."/>
            <person name="Bouget F.Y."/>
            <person name="Carre I."/>
            <person name="Chateau A."/>
            <person name="Eyre-Walker A."/>
            <person name="Grimsley N."/>
            <person name="Moreau H."/>
            <person name="Piegu B."/>
            <person name="Rivals E."/>
            <person name="Schackwitz W."/>
            <person name="Van de Peer Y."/>
            <person name="Piganeau G."/>
        </authorList>
    </citation>
    <scope>NUCLEOTIDE SEQUENCE [LARGE SCALE GENOMIC DNA]</scope>
    <source>
        <strain evidence="3">OTTH 0595 / CCAP 157/2 / RCC745</strain>
    </source>
</reference>
<dbReference type="GeneID" id="9835018"/>
<protein>
    <submittedName>
        <fullName evidence="2">Unnamed product</fullName>
    </submittedName>
</protein>
<reference evidence="3" key="1">
    <citation type="journal article" date="2006" name="Proc. Natl. Acad. Sci. U.S.A.">
        <title>Genome analysis of the smallest free-living eukaryote Ostreococcus tauri unveils many unique features.</title>
        <authorList>
            <person name="Derelle E."/>
            <person name="Ferraz C."/>
            <person name="Rombauts S."/>
            <person name="Rouze P."/>
            <person name="Worden A.Z."/>
            <person name="Robbens S."/>
            <person name="Partensky F."/>
            <person name="Degroeve S."/>
            <person name="Echeynie S."/>
            <person name="Cooke R."/>
            <person name="Saeys Y."/>
            <person name="Wuyts J."/>
            <person name="Jabbari K."/>
            <person name="Bowler C."/>
            <person name="Panaud O."/>
            <person name="Piegu B."/>
            <person name="Ball S.G."/>
            <person name="Ral J.-P."/>
            <person name="Bouget F.-Y."/>
            <person name="Piganeau G."/>
            <person name="De Baets B."/>
            <person name="Picard A."/>
            <person name="Delseny M."/>
            <person name="Demaille J."/>
            <person name="Van de Peer Y."/>
            <person name="Moreau H."/>
        </authorList>
    </citation>
    <scope>NUCLEOTIDE SEQUENCE [LARGE SCALE GENOMIC DNA]</scope>
    <source>
        <strain evidence="3">OTTH 0595 / CCAP 157/2 / RCC745</strain>
    </source>
</reference>
<dbReference type="RefSeq" id="XP_003074103.2">
    <property type="nucleotide sequence ID" value="XM_003074057.2"/>
</dbReference>
<feature type="region of interest" description="Disordered" evidence="1">
    <location>
        <begin position="148"/>
        <end position="167"/>
    </location>
</feature>
<dbReference type="InParanoid" id="A0A090LXF8"/>
<comment type="caution">
    <text evidence="2">The sequence shown here is derived from an EMBL/GenBank/DDBJ whole genome shotgun (WGS) entry which is preliminary data.</text>
</comment>
<dbReference type="AlphaFoldDB" id="A0A090LXF8"/>
<evidence type="ECO:0000256" key="1">
    <source>
        <dbReference type="SAM" id="MobiDB-lite"/>
    </source>
</evidence>
<sequence length="167" mass="17396">MSPARPSSPLETSMMRTPERVARAEDVHGDAGETTPVMPSSSTSSSIASTPSDDGDDRSPTTVEATVRAMDGLCLRDATNAGARRGPSFKRCDDARADETGARLTARANRASARFHSPTDATLSPASKFVARKAHHAAPMSIADKLRAASAGETARDGARSRFAPGG</sequence>
<proteinExistence type="predicted"/>
<dbReference type="EMBL" id="CAID01000001">
    <property type="protein sequence ID" value="CEF96491.1"/>
    <property type="molecule type" value="Genomic_DNA"/>
</dbReference>
<dbReference type="KEGG" id="ota:OT_ostta01g00430"/>
<dbReference type="Proteomes" id="UP000009170">
    <property type="component" value="Unassembled WGS sequence"/>
</dbReference>
<name>A0A090LXF8_OSTTA</name>
<organism evidence="2 3">
    <name type="scientific">Ostreococcus tauri</name>
    <name type="common">Marine green alga</name>
    <dbReference type="NCBI Taxonomy" id="70448"/>
    <lineage>
        <taxon>Eukaryota</taxon>
        <taxon>Viridiplantae</taxon>
        <taxon>Chlorophyta</taxon>
        <taxon>Mamiellophyceae</taxon>
        <taxon>Mamiellales</taxon>
        <taxon>Bathycoccaceae</taxon>
        <taxon>Ostreococcus</taxon>
    </lineage>
</organism>
<feature type="compositionally biased region" description="Low complexity" evidence="1">
    <location>
        <begin position="34"/>
        <end position="52"/>
    </location>
</feature>
<evidence type="ECO:0000313" key="2">
    <source>
        <dbReference type="EMBL" id="CEF96491.1"/>
    </source>
</evidence>